<evidence type="ECO:0000259" key="2">
    <source>
        <dbReference type="Pfam" id="PF02037"/>
    </source>
</evidence>
<feature type="compositionally biased region" description="Low complexity" evidence="1">
    <location>
        <begin position="578"/>
        <end position="605"/>
    </location>
</feature>
<evidence type="ECO:0000313" key="3">
    <source>
        <dbReference type="EMBL" id="THG94970.1"/>
    </source>
</evidence>
<feature type="region of interest" description="Disordered" evidence="1">
    <location>
        <begin position="205"/>
        <end position="256"/>
    </location>
</feature>
<dbReference type="EMBL" id="SGPJ01000372">
    <property type="protein sequence ID" value="THG94970.1"/>
    <property type="molecule type" value="Genomic_DNA"/>
</dbReference>
<feature type="compositionally biased region" description="Polar residues" evidence="1">
    <location>
        <begin position="205"/>
        <end position="218"/>
    </location>
</feature>
<feature type="compositionally biased region" description="Polar residues" evidence="1">
    <location>
        <begin position="138"/>
        <end position="147"/>
    </location>
</feature>
<feature type="domain" description="SAP" evidence="2">
    <location>
        <begin position="14"/>
        <end position="46"/>
    </location>
</feature>
<comment type="caution">
    <text evidence="3">The sequence shown here is derived from an EMBL/GenBank/DDBJ whole genome shotgun (WGS) entry which is preliminary data.</text>
</comment>
<gene>
    <name evidence="3" type="ORF">EW026_g6604</name>
</gene>
<feature type="compositionally biased region" description="Low complexity" evidence="1">
    <location>
        <begin position="484"/>
        <end position="499"/>
    </location>
</feature>
<feature type="compositionally biased region" description="Basic residues" evidence="1">
    <location>
        <begin position="361"/>
        <end position="375"/>
    </location>
</feature>
<feature type="region of interest" description="Disordered" evidence="1">
    <location>
        <begin position="303"/>
        <end position="327"/>
    </location>
</feature>
<dbReference type="InterPro" id="IPR003034">
    <property type="entry name" value="SAP_dom"/>
</dbReference>
<organism evidence="3 4">
    <name type="scientific">Hermanssonia centrifuga</name>
    <dbReference type="NCBI Taxonomy" id="98765"/>
    <lineage>
        <taxon>Eukaryota</taxon>
        <taxon>Fungi</taxon>
        <taxon>Dikarya</taxon>
        <taxon>Basidiomycota</taxon>
        <taxon>Agaricomycotina</taxon>
        <taxon>Agaricomycetes</taxon>
        <taxon>Polyporales</taxon>
        <taxon>Meruliaceae</taxon>
        <taxon>Hermanssonia</taxon>
    </lineage>
</organism>
<feature type="region of interest" description="Disordered" evidence="1">
    <location>
        <begin position="351"/>
        <end position="499"/>
    </location>
</feature>
<keyword evidence="4" id="KW-1185">Reference proteome</keyword>
<feature type="region of interest" description="Disordered" evidence="1">
    <location>
        <begin position="113"/>
        <end position="147"/>
    </location>
</feature>
<evidence type="ECO:0000313" key="4">
    <source>
        <dbReference type="Proteomes" id="UP000309038"/>
    </source>
</evidence>
<accession>A0A4S4KBH3</accession>
<feature type="region of interest" description="Disordered" evidence="1">
    <location>
        <begin position="523"/>
        <end position="696"/>
    </location>
</feature>
<reference evidence="3 4" key="1">
    <citation type="submission" date="2019-02" db="EMBL/GenBank/DDBJ databases">
        <title>Genome sequencing of the rare red list fungi Phlebia centrifuga.</title>
        <authorList>
            <person name="Buettner E."/>
            <person name="Kellner H."/>
        </authorList>
    </citation>
    <scope>NUCLEOTIDE SEQUENCE [LARGE SCALE GENOMIC DNA]</scope>
    <source>
        <strain evidence="3 4">DSM 108282</strain>
    </source>
</reference>
<feature type="compositionally biased region" description="Low complexity" evidence="1">
    <location>
        <begin position="616"/>
        <end position="639"/>
    </location>
</feature>
<feature type="compositionally biased region" description="Basic and acidic residues" evidence="1">
    <location>
        <begin position="456"/>
        <end position="476"/>
    </location>
</feature>
<feature type="compositionally biased region" description="Low complexity" evidence="1">
    <location>
        <begin position="527"/>
        <end position="536"/>
    </location>
</feature>
<proteinExistence type="predicted"/>
<feature type="compositionally biased region" description="Polar residues" evidence="1">
    <location>
        <begin position="537"/>
        <end position="548"/>
    </location>
</feature>
<dbReference type="Proteomes" id="UP000309038">
    <property type="component" value="Unassembled WGS sequence"/>
</dbReference>
<feature type="compositionally biased region" description="Low complexity" evidence="1">
    <location>
        <begin position="648"/>
        <end position="661"/>
    </location>
</feature>
<feature type="compositionally biased region" description="Pro residues" evidence="1">
    <location>
        <begin position="122"/>
        <end position="134"/>
    </location>
</feature>
<name>A0A4S4KBH3_9APHY</name>
<sequence>MSTTTEILFNSPALHSLKRDQLVKLCKIHSLKANGKNAELIDRLKQRAAQLPPDDDDDTKMPRASEQWEMVMDDIQEAIASSFGIRRGTSSKNTSASLPVFPTADTLPHSLPASHHLTEPIPGNPARPGIPAPPHARLSTSAPTSGLTTTIRLITTSYGSPDPSPPRLPPYQTTFDIDMADIHSTPPSLYPRVPFEDLLSTPVTQFNPPSHHNTSQTPLPAFRPTPQTDDGAPQDIFSPIPTRSAKKRQTPGASRISAAADAPFLFGSPLPQHNLSNKAFGHAAAEVLQEMNRRLDEAGVPQLRPLHDAGSLGKRPTTGGDASTNTNNRFAKAHEDAFSKMDSIATHYAARRGPPQQQPLGKKRKSEALGAKRKNSSNAAATTAHSGQGVRVISTGVRKHMGIPGGFDDADGSSVTEEPPPQEEEDAGARRSSKRIRVAETGTDVHTGRRISLVPAERERREKEKEAVKKRLEASKARRRSGSRGRLSVAPPLAKPKSAASRFGFFSSAKTLVKNVWNMGAGTSSHNNNNNNNNNNAAGSSSKPTSSIPVAKPSTVYPTTNNNGGGGAGAQSGHIRVPSGSSLLKPTSSSAAKATTATAESTVSSRIRSPIPSFDTTATTSTGNATSRLPTRPPSTSSSMGGTQKSAVGGSVSSMGTRRGMMGVGGGLSSGTAGPAHTSNGSDVGGGDSHQETECDDDVACGGGAAAAAADAAGWWAVGPVVVSRDIAADHESEGVVAETDQDL</sequence>
<dbReference type="Pfam" id="PF02037">
    <property type="entry name" value="SAP"/>
    <property type="match status" value="1"/>
</dbReference>
<protein>
    <recommendedName>
        <fullName evidence="2">SAP domain-containing protein</fullName>
    </recommendedName>
</protein>
<dbReference type="AlphaFoldDB" id="A0A4S4KBH3"/>
<evidence type="ECO:0000256" key="1">
    <source>
        <dbReference type="SAM" id="MobiDB-lite"/>
    </source>
</evidence>